<evidence type="ECO:0000256" key="4">
    <source>
        <dbReference type="ARBA" id="ARBA00022833"/>
    </source>
</evidence>
<dbReference type="Gene3D" id="3.30.160.60">
    <property type="entry name" value="Classic Zinc Finger"/>
    <property type="match status" value="1"/>
</dbReference>
<feature type="compositionally biased region" description="Basic and acidic residues" evidence="6">
    <location>
        <begin position="50"/>
        <end position="68"/>
    </location>
</feature>
<organism evidence="9 10">
    <name type="scientific">Alectoria fallacina</name>
    <dbReference type="NCBI Taxonomy" id="1903189"/>
    <lineage>
        <taxon>Eukaryota</taxon>
        <taxon>Fungi</taxon>
        <taxon>Dikarya</taxon>
        <taxon>Ascomycota</taxon>
        <taxon>Pezizomycotina</taxon>
        <taxon>Lecanoromycetes</taxon>
        <taxon>OSLEUM clade</taxon>
        <taxon>Lecanoromycetidae</taxon>
        <taxon>Lecanorales</taxon>
        <taxon>Lecanorineae</taxon>
        <taxon>Parmeliaceae</taxon>
        <taxon>Alectoria</taxon>
    </lineage>
</organism>
<dbReference type="InterPro" id="IPR001623">
    <property type="entry name" value="DnaJ_domain"/>
</dbReference>
<evidence type="ECO:0000256" key="5">
    <source>
        <dbReference type="PROSITE-ProRule" id="PRU00042"/>
    </source>
</evidence>
<evidence type="ECO:0000313" key="9">
    <source>
        <dbReference type="EMBL" id="CAF9936363.1"/>
    </source>
</evidence>
<feature type="region of interest" description="Disordered" evidence="6">
    <location>
        <begin position="37"/>
        <end position="68"/>
    </location>
</feature>
<keyword evidence="10" id="KW-1185">Reference proteome</keyword>
<comment type="caution">
    <text evidence="9">The sequence shown here is derived from an EMBL/GenBank/DDBJ whole genome shotgun (WGS) entry which is preliminary data.</text>
</comment>
<evidence type="ECO:0000259" key="7">
    <source>
        <dbReference type="PROSITE" id="PS50076"/>
    </source>
</evidence>
<feature type="region of interest" description="Disordered" evidence="6">
    <location>
        <begin position="1"/>
        <end position="23"/>
    </location>
</feature>
<dbReference type="PROSITE" id="PS50076">
    <property type="entry name" value="DNAJ_2"/>
    <property type="match status" value="1"/>
</dbReference>
<dbReference type="InterPro" id="IPR036236">
    <property type="entry name" value="Znf_C2H2_sf"/>
</dbReference>
<keyword evidence="2" id="KW-0677">Repeat</keyword>
<dbReference type="PROSITE" id="PS50157">
    <property type="entry name" value="ZINC_FINGER_C2H2_2"/>
    <property type="match status" value="1"/>
</dbReference>
<evidence type="ECO:0000256" key="1">
    <source>
        <dbReference type="ARBA" id="ARBA00022723"/>
    </source>
</evidence>
<evidence type="ECO:0000256" key="6">
    <source>
        <dbReference type="SAM" id="MobiDB-lite"/>
    </source>
</evidence>
<gene>
    <name evidence="9" type="ORF">ALECFALPRED_006828</name>
</gene>
<dbReference type="AlphaFoldDB" id="A0A8H3G4D7"/>
<evidence type="ECO:0000256" key="2">
    <source>
        <dbReference type="ARBA" id="ARBA00022737"/>
    </source>
</evidence>
<dbReference type="InterPro" id="IPR013087">
    <property type="entry name" value="Znf_C2H2_type"/>
</dbReference>
<keyword evidence="4" id="KW-0862">Zinc</keyword>
<dbReference type="SUPFAM" id="SSF57667">
    <property type="entry name" value="beta-beta-alpha zinc fingers"/>
    <property type="match status" value="1"/>
</dbReference>
<evidence type="ECO:0000259" key="8">
    <source>
        <dbReference type="PROSITE" id="PS50157"/>
    </source>
</evidence>
<sequence>MAPTAPSDFNANEPRTFNNDKVPIRVKEHLKKKLEDLIGVTEEGDLNNSRGEKESQATTGAKEKRLDDDNPFAQFEAFRASDGYRSRKEENPKKAPSVQTNGGFVQEQLLFECGTCRKDFENVADLHEHIIKHKEQPPVRCMKCRKTFTDIVELERHFQTSPRHFCCRYCNPVVDFSNAHSLRYHYNDRHHKLYCHFCDQHFPNIFQRFSHMKARHRSCSACRKMFLVPELFNDHCRACYSAKFGEAFPEAPSGDGSGERVPNHYARLGISAHSSHEQILKAAKEMRVKMHPDRLKRQEGLTEEQKRAIDAEAAIVGEAADVLSDPVLRQKYDCKIRGW</sequence>
<feature type="domain" description="C2H2-type" evidence="8">
    <location>
        <begin position="111"/>
        <end position="138"/>
    </location>
</feature>
<feature type="domain" description="J" evidence="7">
    <location>
        <begin position="263"/>
        <end position="336"/>
    </location>
</feature>
<evidence type="ECO:0000313" key="10">
    <source>
        <dbReference type="Proteomes" id="UP000664203"/>
    </source>
</evidence>
<dbReference type="OrthoDB" id="10250354at2759"/>
<keyword evidence="1" id="KW-0479">Metal-binding</keyword>
<dbReference type="SMART" id="SM00355">
    <property type="entry name" value="ZnF_C2H2"/>
    <property type="match status" value="4"/>
</dbReference>
<dbReference type="InterPro" id="IPR036869">
    <property type="entry name" value="J_dom_sf"/>
</dbReference>
<dbReference type="GO" id="GO:0008270">
    <property type="term" value="F:zinc ion binding"/>
    <property type="evidence" value="ECO:0007669"/>
    <property type="project" value="UniProtKB-KW"/>
</dbReference>
<dbReference type="SUPFAM" id="SSF46565">
    <property type="entry name" value="Chaperone J-domain"/>
    <property type="match status" value="1"/>
</dbReference>
<feature type="compositionally biased region" description="Polar residues" evidence="6">
    <location>
        <begin position="7"/>
        <end position="19"/>
    </location>
</feature>
<accession>A0A8H3G4D7</accession>
<dbReference type="Gene3D" id="1.10.287.110">
    <property type="entry name" value="DnaJ domain"/>
    <property type="match status" value="1"/>
</dbReference>
<dbReference type="Pfam" id="PF00226">
    <property type="entry name" value="DnaJ"/>
    <property type="match status" value="1"/>
</dbReference>
<proteinExistence type="predicted"/>
<dbReference type="Proteomes" id="UP000664203">
    <property type="component" value="Unassembled WGS sequence"/>
</dbReference>
<evidence type="ECO:0000256" key="3">
    <source>
        <dbReference type="ARBA" id="ARBA00022771"/>
    </source>
</evidence>
<dbReference type="CDD" id="cd06257">
    <property type="entry name" value="DnaJ"/>
    <property type="match status" value="1"/>
</dbReference>
<feature type="compositionally biased region" description="Basic and acidic residues" evidence="6">
    <location>
        <begin position="82"/>
        <end position="93"/>
    </location>
</feature>
<keyword evidence="3 5" id="KW-0863">Zinc-finger</keyword>
<dbReference type="PANTHER" id="PTHR24409">
    <property type="entry name" value="ZINC FINGER PROTEIN 142"/>
    <property type="match status" value="1"/>
</dbReference>
<dbReference type="EMBL" id="CAJPDR010000440">
    <property type="protein sequence ID" value="CAF9936363.1"/>
    <property type="molecule type" value="Genomic_DNA"/>
</dbReference>
<protein>
    <submittedName>
        <fullName evidence="9">Uncharacterized protein</fullName>
    </submittedName>
</protein>
<dbReference type="SMART" id="SM00271">
    <property type="entry name" value="DnaJ"/>
    <property type="match status" value="1"/>
</dbReference>
<dbReference type="PROSITE" id="PS00028">
    <property type="entry name" value="ZINC_FINGER_C2H2_1"/>
    <property type="match status" value="1"/>
</dbReference>
<name>A0A8H3G4D7_9LECA</name>
<reference evidence="9" key="1">
    <citation type="submission" date="2021-03" db="EMBL/GenBank/DDBJ databases">
        <authorList>
            <person name="Tagirdzhanova G."/>
        </authorList>
    </citation>
    <scope>NUCLEOTIDE SEQUENCE</scope>
</reference>
<feature type="region of interest" description="Disordered" evidence="6">
    <location>
        <begin position="80"/>
        <end position="99"/>
    </location>
</feature>